<name>A0A7J7D5B3_TRIWF</name>
<dbReference type="PANTHER" id="PTHR46353:SF11">
    <property type="entry name" value="C2H2-TYPE DOMAIN-CONTAINING PROTEIN"/>
    <property type="match status" value="1"/>
</dbReference>
<dbReference type="PANTHER" id="PTHR46353">
    <property type="entry name" value="ZINC FINGER PROTEIN 5"/>
    <property type="match status" value="1"/>
</dbReference>
<accession>A0A7J7D5B3</accession>
<dbReference type="GO" id="GO:0000976">
    <property type="term" value="F:transcription cis-regulatory region binding"/>
    <property type="evidence" value="ECO:0007669"/>
    <property type="project" value="TreeGrafter"/>
</dbReference>
<dbReference type="PROSITE" id="PS00028">
    <property type="entry name" value="ZINC_FINGER_C2H2_1"/>
    <property type="match status" value="1"/>
</dbReference>
<dbReference type="AlphaFoldDB" id="A0A7J7D5B3"/>
<proteinExistence type="predicted"/>
<sequence length="190" mass="20466">MAESSFHAKFSSSPEKPMCDHNPTSKLKLFGSILTKQDEILATKPENPVEDRKFECQFCNRMFANSQALGGHQNAHKRERQRARPTIYQTPGRRFIAPVLRSRIVGSSVPSIHPNGFTGCNSGAASRLGSLPVSCYPSATLLLPLSSSQTHIAQPSVLAAARPPFAGTLGETPDGDNTGVDLHLKLSPSS</sequence>
<comment type="caution">
    <text evidence="4">The sequence shown here is derived from an EMBL/GenBank/DDBJ whole genome shotgun (WGS) entry which is preliminary data.</text>
</comment>
<evidence type="ECO:0000259" key="3">
    <source>
        <dbReference type="PROSITE" id="PS50157"/>
    </source>
</evidence>
<keyword evidence="5" id="KW-1185">Reference proteome</keyword>
<organism evidence="4 5">
    <name type="scientific">Tripterygium wilfordii</name>
    <name type="common">Thunder God vine</name>
    <dbReference type="NCBI Taxonomy" id="458696"/>
    <lineage>
        <taxon>Eukaryota</taxon>
        <taxon>Viridiplantae</taxon>
        <taxon>Streptophyta</taxon>
        <taxon>Embryophyta</taxon>
        <taxon>Tracheophyta</taxon>
        <taxon>Spermatophyta</taxon>
        <taxon>Magnoliopsida</taxon>
        <taxon>eudicotyledons</taxon>
        <taxon>Gunneridae</taxon>
        <taxon>Pentapetalae</taxon>
        <taxon>rosids</taxon>
        <taxon>fabids</taxon>
        <taxon>Celastrales</taxon>
        <taxon>Celastraceae</taxon>
        <taxon>Tripterygium</taxon>
    </lineage>
</organism>
<dbReference type="InterPro" id="IPR044299">
    <property type="entry name" value="GIS3/ZFP5/ZFP6"/>
</dbReference>
<evidence type="ECO:0000256" key="1">
    <source>
        <dbReference type="PROSITE-ProRule" id="PRU00042"/>
    </source>
</evidence>
<keyword evidence="1" id="KW-0862">Zinc</keyword>
<keyword evidence="1" id="KW-0479">Metal-binding</keyword>
<dbReference type="GO" id="GO:0009740">
    <property type="term" value="P:gibberellic acid mediated signaling pathway"/>
    <property type="evidence" value="ECO:0007669"/>
    <property type="project" value="TreeGrafter"/>
</dbReference>
<dbReference type="GO" id="GO:0010090">
    <property type="term" value="P:trichome morphogenesis"/>
    <property type="evidence" value="ECO:0007669"/>
    <property type="project" value="InterPro"/>
</dbReference>
<dbReference type="SUPFAM" id="SSF57667">
    <property type="entry name" value="beta-beta-alpha zinc fingers"/>
    <property type="match status" value="1"/>
</dbReference>
<dbReference type="GO" id="GO:0009736">
    <property type="term" value="P:cytokinin-activated signaling pathway"/>
    <property type="evidence" value="ECO:0007669"/>
    <property type="project" value="TreeGrafter"/>
</dbReference>
<evidence type="ECO:0000313" key="4">
    <source>
        <dbReference type="EMBL" id="KAF5741545.1"/>
    </source>
</evidence>
<keyword evidence="1" id="KW-0863">Zinc-finger</keyword>
<dbReference type="EMBL" id="JAAARO010000010">
    <property type="protein sequence ID" value="KAF5741545.1"/>
    <property type="molecule type" value="Genomic_DNA"/>
</dbReference>
<dbReference type="InterPro" id="IPR013087">
    <property type="entry name" value="Znf_C2H2_type"/>
</dbReference>
<dbReference type="GO" id="GO:0008270">
    <property type="term" value="F:zinc ion binding"/>
    <property type="evidence" value="ECO:0007669"/>
    <property type="project" value="UniProtKB-KW"/>
</dbReference>
<reference evidence="4 5" key="1">
    <citation type="journal article" date="2020" name="Nat. Commun.">
        <title>Genome of Tripterygium wilfordii and identification of cytochrome P450 involved in triptolide biosynthesis.</title>
        <authorList>
            <person name="Tu L."/>
            <person name="Su P."/>
            <person name="Zhang Z."/>
            <person name="Gao L."/>
            <person name="Wang J."/>
            <person name="Hu T."/>
            <person name="Zhou J."/>
            <person name="Zhang Y."/>
            <person name="Zhao Y."/>
            <person name="Liu Y."/>
            <person name="Song Y."/>
            <person name="Tong Y."/>
            <person name="Lu Y."/>
            <person name="Yang J."/>
            <person name="Xu C."/>
            <person name="Jia M."/>
            <person name="Peters R.J."/>
            <person name="Huang L."/>
            <person name="Gao W."/>
        </authorList>
    </citation>
    <scope>NUCLEOTIDE SEQUENCE [LARGE SCALE GENOMIC DNA]</scope>
    <source>
        <strain evidence="5">cv. XIE 37</strain>
        <tissue evidence="4">Leaf</tissue>
    </source>
</reference>
<dbReference type="Proteomes" id="UP000593562">
    <property type="component" value="Unassembled WGS sequence"/>
</dbReference>
<feature type="region of interest" description="Disordered" evidence="2">
    <location>
        <begin position="1"/>
        <end position="22"/>
    </location>
</feature>
<dbReference type="InParanoid" id="A0A7J7D5B3"/>
<dbReference type="Gene3D" id="3.30.160.60">
    <property type="entry name" value="Classic Zinc Finger"/>
    <property type="match status" value="1"/>
</dbReference>
<protein>
    <recommendedName>
        <fullName evidence="3">C2H2-type domain-containing protein</fullName>
    </recommendedName>
</protein>
<dbReference type="GO" id="GO:0003700">
    <property type="term" value="F:DNA-binding transcription factor activity"/>
    <property type="evidence" value="ECO:0007669"/>
    <property type="project" value="TreeGrafter"/>
</dbReference>
<evidence type="ECO:0000256" key="2">
    <source>
        <dbReference type="SAM" id="MobiDB-lite"/>
    </source>
</evidence>
<dbReference type="InterPro" id="IPR036236">
    <property type="entry name" value="Znf_C2H2_sf"/>
</dbReference>
<gene>
    <name evidence="4" type="ORF">HS088_TW10G00545</name>
</gene>
<dbReference type="PROSITE" id="PS50157">
    <property type="entry name" value="ZINC_FINGER_C2H2_2"/>
    <property type="match status" value="1"/>
</dbReference>
<evidence type="ECO:0000313" key="5">
    <source>
        <dbReference type="Proteomes" id="UP000593562"/>
    </source>
</evidence>
<dbReference type="GO" id="GO:0005634">
    <property type="term" value="C:nucleus"/>
    <property type="evidence" value="ECO:0007669"/>
    <property type="project" value="TreeGrafter"/>
</dbReference>
<feature type="domain" description="C2H2-type" evidence="3">
    <location>
        <begin position="54"/>
        <end position="81"/>
    </location>
</feature>